<keyword evidence="1" id="KW-0472">Membrane</keyword>
<feature type="transmembrane region" description="Helical" evidence="1">
    <location>
        <begin position="86"/>
        <end position="109"/>
    </location>
</feature>
<evidence type="ECO:0000256" key="1">
    <source>
        <dbReference type="SAM" id="Phobius"/>
    </source>
</evidence>
<keyword evidence="3" id="KW-1185">Reference proteome</keyword>
<proteinExistence type="predicted"/>
<dbReference type="OrthoDB" id="4194893at2"/>
<reference evidence="2 3" key="1">
    <citation type="submission" date="2019-06" db="EMBL/GenBank/DDBJ databases">
        <title>Amycolatopsis alkalitolerans sp. nov., isolated from Gastrodia elata Blume.</title>
        <authorList>
            <person name="Narsing Rao M.P."/>
            <person name="Li W.J."/>
        </authorList>
    </citation>
    <scope>NUCLEOTIDE SEQUENCE [LARGE SCALE GENOMIC DNA]</scope>
    <source>
        <strain evidence="2 3">SYSUP0005</strain>
    </source>
</reference>
<comment type="caution">
    <text evidence="2">The sequence shown here is derived from an EMBL/GenBank/DDBJ whole genome shotgun (WGS) entry which is preliminary data.</text>
</comment>
<keyword evidence="1" id="KW-1133">Transmembrane helix</keyword>
<sequence>MPTTLVGLLVFVVLLVPGFAYTLRRERLTPGREVSAFRQTVRLAFVSVVADAVVLGLFVVVRVFAPSWTPDVQQFLRDPGRYGIDHLGAVAAWSAGLLVAATVLALLVARPRSPREHEDSTSGWTQLFTGHPGARIHVGCLLDDGSYVTGRLRGYSRTAEDGRDRDLTLTGPISYRAPRETTSAVLPDVGAAAISARRLTLLTVSYESGEVASVALRRSSSDHSPSS</sequence>
<protein>
    <submittedName>
        <fullName evidence="2">Uncharacterized protein</fullName>
    </submittedName>
</protein>
<name>A0A5C4M3P9_9PSEU</name>
<dbReference type="RefSeq" id="WP_139096792.1">
    <property type="nucleotide sequence ID" value="NZ_VDFW01000008.1"/>
</dbReference>
<keyword evidence="1" id="KW-0812">Transmembrane</keyword>
<dbReference type="Proteomes" id="UP000305546">
    <property type="component" value="Unassembled WGS sequence"/>
</dbReference>
<dbReference type="InterPro" id="IPR045919">
    <property type="entry name" value="DUF6338"/>
</dbReference>
<dbReference type="Pfam" id="PF19865">
    <property type="entry name" value="DUF6338"/>
    <property type="match status" value="1"/>
</dbReference>
<dbReference type="AlphaFoldDB" id="A0A5C4M3P9"/>
<organism evidence="2 3">
    <name type="scientific">Amycolatopsis alkalitolerans</name>
    <dbReference type="NCBI Taxonomy" id="2547244"/>
    <lineage>
        <taxon>Bacteria</taxon>
        <taxon>Bacillati</taxon>
        <taxon>Actinomycetota</taxon>
        <taxon>Actinomycetes</taxon>
        <taxon>Pseudonocardiales</taxon>
        <taxon>Pseudonocardiaceae</taxon>
        <taxon>Amycolatopsis</taxon>
    </lineage>
</organism>
<evidence type="ECO:0000313" key="3">
    <source>
        <dbReference type="Proteomes" id="UP000305546"/>
    </source>
</evidence>
<dbReference type="EMBL" id="VDFW01000008">
    <property type="protein sequence ID" value="TNC26503.1"/>
    <property type="molecule type" value="Genomic_DNA"/>
</dbReference>
<gene>
    <name evidence="2" type="ORF">FG385_12180</name>
</gene>
<accession>A0A5C4M3P9</accession>
<evidence type="ECO:0000313" key="2">
    <source>
        <dbReference type="EMBL" id="TNC26503.1"/>
    </source>
</evidence>
<feature type="transmembrane region" description="Helical" evidence="1">
    <location>
        <begin position="44"/>
        <end position="65"/>
    </location>
</feature>